<proteinExistence type="predicted"/>
<dbReference type="EMBL" id="CP022684">
    <property type="protein sequence ID" value="AUM12707.1"/>
    <property type="molecule type" value="Genomic_DNA"/>
</dbReference>
<dbReference type="RefSeq" id="WP_101894092.1">
    <property type="nucleotide sequence ID" value="NZ_CP022684.1"/>
</dbReference>
<dbReference type="OrthoDB" id="8374021at2"/>
<dbReference type="Pfam" id="PF13490">
    <property type="entry name" value="zf-HC2"/>
    <property type="match status" value="1"/>
</dbReference>
<evidence type="ECO:0000259" key="1">
    <source>
        <dbReference type="Pfam" id="PF13490"/>
    </source>
</evidence>
<dbReference type="AlphaFoldDB" id="A0A2K9LKE2"/>
<accession>A0A2K9LKE2</accession>
<dbReference type="KEGG" id="kak:Kalk_09890"/>
<gene>
    <name evidence="2" type="ORF">Kalk_09890</name>
</gene>
<sequence>MLNCRDVAHEASDYIDHNQTGWRRFWFNVHLFICKNCRVFVRHVNTTKEFIRKRGGMPASEQEVKGVMEAVRKADSK</sequence>
<evidence type="ECO:0000313" key="3">
    <source>
        <dbReference type="Proteomes" id="UP000235116"/>
    </source>
</evidence>
<reference evidence="3" key="1">
    <citation type="submission" date="2017-08" db="EMBL/GenBank/DDBJ databases">
        <title>Direct submision.</title>
        <authorList>
            <person name="Kim S.-J."/>
            <person name="Rhee S.-K."/>
        </authorList>
    </citation>
    <scope>NUCLEOTIDE SEQUENCE [LARGE SCALE GENOMIC DNA]</scope>
    <source>
        <strain evidence="3">GI5</strain>
    </source>
</reference>
<dbReference type="Proteomes" id="UP000235116">
    <property type="component" value="Chromosome"/>
</dbReference>
<name>A0A2K9LKE2_9GAMM</name>
<feature type="domain" description="Putative zinc-finger" evidence="1">
    <location>
        <begin position="4"/>
        <end position="38"/>
    </location>
</feature>
<keyword evidence="3" id="KW-1185">Reference proteome</keyword>
<dbReference type="InterPro" id="IPR027383">
    <property type="entry name" value="Znf_put"/>
</dbReference>
<protein>
    <recommendedName>
        <fullName evidence="1">Putative zinc-finger domain-containing protein</fullName>
    </recommendedName>
</protein>
<organism evidence="2 3">
    <name type="scientific">Ketobacter alkanivorans</name>
    <dbReference type="NCBI Taxonomy" id="1917421"/>
    <lineage>
        <taxon>Bacteria</taxon>
        <taxon>Pseudomonadati</taxon>
        <taxon>Pseudomonadota</taxon>
        <taxon>Gammaproteobacteria</taxon>
        <taxon>Pseudomonadales</taxon>
        <taxon>Ketobacteraceae</taxon>
        <taxon>Ketobacter</taxon>
    </lineage>
</organism>
<evidence type="ECO:0000313" key="2">
    <source>
        <dbReference type="EMBL" id="AUM12707.1"/>
    </source>
</evidence>